<proteinExistence type="predicted"/>
<accession>A0A0E9RPD6</accession>
<dbReference type="AlphaFoldDB" id="A0A0E9RPD6"/>
<sequence>MKWILKTKLNIYILQTQYRSAFRRLI</sequence>
<protein>
    <submittedName>
        <fullName evidence="1">Uncharacterized protein</fullName>
    </submittedName>
</protein>
<dbReference type="EMBL" id="GBXM01077618">
    <property type="protein sequence ID" value="JAH30959.1"/>
    <property type="molecule type" value="Transcribed_RNA"/>
</dbReference>
<name>A0A0E9RPD6_ANGAN</name>
<reference evidence="1" key="1">
    <citation type="submission" date="2014-11" db="EMBL/GenBank/DDBJ databases">
        <authorList>
            <person name="Amaro Gonzalez C."/>
        </authorList>
    </citation>
    <scope>NUCLEOTIDE SEQUENCE</scope>
</reference>
<organism evidence="1">
    <name type="scientific">Anguilla anguilla</name>
    <name type="common">European freshwater eel</name>
    <name type="synonym">Muraena anguilla</name>
    <dbReference type="NCBI Taxonomy" id="7936"/>
    <lineage>
        <taxon>Eukaryota</taxon>
        <taxon>Metazoa</taxon>
        <taxon>Chordata</taxon>
        <taxon>Craniata</taxon>
        <taxon>Vertebrata</taxon>
        <taxon>Euteleostomi</taxon>
        <taxon>Actinopterygii</taxon>
        <taxon>Neopterygii</taxon>
        <taxon>Teleostei</taxon>
        <taxon>Anguilliformes</taxon>
        <taxon>Anguillidae</taxon>
        <taxon>Anguilla</taxon>
    </lineage>
</organism>
<reference evidence="1" key="2">
    <citation type="journal article" date="2015" name="Fish Shellfish Immunol.">
        <title>Early steps in the European eel (Anguilla anguilla)-Vibrio vulnificus interaction in the gills: Role of the RtxA13 toxin.</title>
        <authorList>
            <person name="Callol A."/>
            <person name="Pajuelo D."/>
            <person name="Ebbesson L."/>
            <person name="Teles M."/>
            <person name="MacKenzie S."/>
            <person name="Amaro C."/>
        </authorList>
    </citation>
    <scope>NUCLEOTIDE SEQUENCE</scope>
</reference>
<evidence type="ECO:0000313" key="1">
    <source>
        <dbReference type="EMBL" id="JAH30959.1"/>
    </source>
</evidence>